<evidence type="ECO:0000256" key="3">
    <source>
        <dbReference type="ARBA" id="ARBA00022741"/>
    </source>
</evidence>
<dbReference type="InterPro" id="IPR027417">
    <property type="entry name" value="P-loop_NTPase"/>
</dbReference>
<dbReference type="InterPro" id="IPR003959">
    <property type="entry name" value="ATPase_AAA_core"/>
</dbReference>
<dbReference type="InterPro" id="IPR028299">
    <property type="entry name" value="ClpA/B_CS2"/>
</dbReference>
<dbReference type="GO" id="GO:0034605">
    <property type="term" value="P:cellular response to heat"/>
    <property type="evidence" value="ECO:0007669"/>
    <property type="project" value="TreeGrafter"/>
</dbReference>
<evidence type="ECO:0000256" key="1">
    <source>
        <dbReference type="ARBA" id="ARBA00008675"/>
    </source>
</evidence>
<dbReference type="Pfam" id="PF10431">
    <property type="entry name" value="ClpB_D2-small"/>
    <property type="match status" value="1"/>
</dbReference>
<sequence>MSTPPGGANGGGFPGGFGGFKMPGSGMEKGEALKQFSQDLTELAKTGKLDPTIGRDAEIRRTIQILSRRTKSNPVLIGPPGVGKTAILEGLASRIIAKEVPESLYDKRVLSLDLAGIIAGSGIRGQFEEKFKALLRDIEEEGGNVICFIDELHTLLGLGQTEGSISASNLIKPALARGLQLVGATTPDEYRKYIEKDAALERRFQPVQIEEPTVEATISILRGLKPKYEVHHGVGIADAALVTAAVYAARYIPDRFLPDKAIDLVDEAASSLRLAQESKPDELEKLDREIMTLQIELESLKNETDTFSVDRRQKANGELDAKRKERGRLYALWQNERRKLHDIQGMKQELEKLKHELEVSQRAGNFERASQLQYGLIPELERKLPAEDGELQSEEFEMLHGRVTSDDVARVVARATGVPVQSLMRGEREKLVNMEDALRARVVGQDHVVAAVSDAVRISRAGLQNPSRPIASFLFMGPTGVGKTELTKALAEFLYDDEKRGLITINMTEYHERHTISRLIGSAPGYIGYDEGGQLTEAVRRKPYAVILLDELEKAHPDVAMILLQILDEGSLTDSHGRKVDFKNTIIIATSNLGSDALAKPTATNSDGEVTPDARAAVISAAQAYFPPELLNRLDAQVVFNKLSRPALLDVVSLRLKDVDMRLKPRGISLHVDDAARGWLAHAGYSEIYGARAITRTVREHVTNPLAQKLLAGTIRDHDEVFVTRNETGNGLTIKDNHAADGKFDSAASGFARAEEEDDEDYR</sequence>
<proteinExistence type="inferred from homology"/>
<dbReference type="STRING" id="1314781.A0A165DN59"/>
<feature type="domain" description="AAA+ ATPase" evidence="8">
    <location>
        <begin position="469"/>
        <end position="644"/>
    </location>
</feature>
<dbReference type="InterPro" id="IPR003593">
    <property type="entry name" value="AAA+_ATPase"/>
</dbReference>
<dbReference type="GO" id="GO:0016887">
    <property type="term" value="F:ATP hydrolysis activity"/>
    <property type="evidence" value="ECO:0007669"/>
    <property type="project" value="InterPro"/>
</dbReference>
<dbReference type="Pfam" id="PF17871">
    <property type="entry name" value="AAA_lid_9"/>
    <property type="match status" value="1"/>
</dbReference>
<dbReference type="Proteomes" id="UP000077266">
    <property type="component" value="Unassembled WGS sequence"/>
</dbReference>
<evidence type="ECO:0000256" key="5">
    <source>
        <dbReference type="ARBA" id="ARBA00023186"/>
    </source>
</evidence>
<dbReference type="SMART" id="SM01086">
    <property type="entry name" value="ClpB_D2-small"/>
    <property type="match status" value="1"/>
</dbReference>
<dbReference type="InParanoid" id="A0A165DN59"/>
<dbReference type="CDD" id="cd00009">
    <property type="entry name" value="AAA"/>
    <property type="match status" value="1"/>
</dbReference>
<keyword evidence="6" id="KW-0175">Coiled coil</keyword>
<dbReference type="InterPro" id="IPR019489">
    <property type="entry name" value="Clp_ATPase_C"/>
</dbReference>
<evidence type="ECO:0008006" key="12">
    <source>
        <dbReference type="Google" id="ProtNLM"/>
    </source>
</evidence>
<feature type="coiled-coil region" evidence="6">
    <location>
        <begin position="336"/>
        <end position="363"/>
    </location>
</feature>
<dbReference type="InterPro" id="IPR001270">
    <property type="entry name" value="ClpA/B"/>
</dbReference>
<dbReference type="GO" id="GO:0005524">
    <property type="term" value="F:ATP binding"/>
    <property type="evidence" value="ECO:0007669"/>
    <property type="project" value="UniProtKB-KW"/>
</dbReference>
<dbReference type="SMART" id="SM00382">
    <property type="entry name" value="AAA"/>
    <property type="match status" value="2"/>
</dbReference>
<evidence type="ECO:0000313" key="11">
    <source>
        <dbReference type="Proteomes" id="UP000077266"/>
    </source>
</evidence>
<dbReference type="EMBL" id="KV426204">
    <property type="protein sequence ID" value="KZV84963.1"/>
    <property type="molecule type" value="Genomic_DNA"/>
</dbReference>
<dbReference type="PRINTS" id="PR00300">
    <property type="entry name" value="CLPPROTEASEA"/>
</dbReference>
<dbReference type="CDD" id="cd19499">
    <property type="entry name" value="RecA-like_ClpB_Hsp104-like"/>
    <property type="match status" value="1"/>
</dbReference>
<dbReference type="Pfam" id="PF07724">
    <property type="entry name" value="AAA_2"/>
    <property type="match status" value="1"/>
</dbReference>
<evidence type="ECO:0000256" key="6">
    <source>
        <dbReference type="SAM" id="Coils"/>
    </source>
</evidence>
<dbReference type="GO" id="GO:0043335">
    <property type="term" value="P:protein unfolding"/>
    <property type="evidence" value="ECO:0007669"/>
    <property type="project" value="TreeGrafter"/>
</dbReference>
<dbReference type="FunCoup" id="A0A165DN59">
    <property type="interactions" value="105"/>
</dbReference>
<name>A0A165DN59_EXIGL</name>
<evidence type="ECO:0000259" key="9">
    <source>
        <dbReference type="SMART" id="SM01086"/>
    </source>
</evidence>
<dbReference type="PANTHER" id="PTHR11638">
    <property type="entry name" value="ATP-DEPENDENT CLP PROTEASE"/>
    <property type="match status" value="1"/>
</dbReference>
<feature type="domain" description="Clp ATPase C-terminal" evidence="9">
    <location>
        <begin position="643"/>
        <end position="734"/>
    </location>
</feature>
<reference evidence="10 11" key="1">
    <citation type="journal article" date="2016" name="Mol. Biol. Evol.">
        <title>Comparative Genomics of Early-Diverging Mushroom-Forming Fungi Provides Insights into the Origins of Lignocellulose Decay Capabilities.</title>
        <authorList>
            <person name="Nagy L.G."/>
            <person name="Riley R."/>
            <person name="Tritt A."/>
            <person name="Adam C."/>
            <person name="Daum C."/>
            <person name="Floudas D."/>
            <person name="Sun H."/>
            <person name="Yadav J.S."/>
            <person name="Pangilinan J."/>
            <person name="Larsson K.H."/>
            <person name="Matsuura K."/>
            <person name="Barry K."/>
            <person name="Labutti K."/>
            <person name="Kuo R."/>
            <person name="Ohm R.A."/>
            <person name="Bhattacharya S.S."/>
            <person name="Shirouzu T."/>
            <person name="Yoshinaga Y."/>
            <person name="Martin F.M."/>
            <person name="Grigoriev I.V."/>
            <person name="Hibbett D.S."/>
        </authorList>
    </citation>
    <scope>NUCLEOTIDE SEQUENCE [LARGE SCALE GENOMIC DNA]</scope>
    <source>
        <strain evidence="10 11">HHB12029</strain>
    </source>
</reference>
<evidence type="ECO:0000256" key="7">
    <source>
        <dbReference type="SAM" id="MobiDB-lite"/>
    </source>
</evidence>
<dbReference type="InterPro" id="IPR050130">
    <property type="entry name" value="ClpA_ClpB"/>
</dbReference>
<feature type="region of interest" description="Disordered" evidence="7">
    <location>
        <begin position="1"/>
        <end position="21"/>
    </location>
</feature>
<dbReference type="GO" id="GO:0005759">
    <property type="term" value="C:mitochondrial matrix"/>
    <property type="evidence" value="ECO:0007669"/>
    <property type="project" value="TreeGrafter"/>
</dbReference>
<dbReference type="AlphaFoldDB" id="A0A165DN59"/>
<keyword evidence="3" id="KW-0547">Nucleotide-binding</keyword>
<comment type="similarity">
    <text evidence="1">Belongs to the ClpA/ClpB family.</text>
</comment>
<dbReference type="GO" id="GO:0042026">
    <property type="term" value="P:protein refolding"/>
    <property type="evidence" value="ECO:0007669"/>
    <property type="project" value="TreeGrafter"/>
</dbReference>
<evidence type="ECO:0000259" key="8">
    <source>
        <dbReference type="SMART" id="SM00382"/>
    </source>
</evidence>
<dbReference type="InterPro" id="IPR041546">
    <property type="entry name" value="ClpA/ClpB_AAA_lid"/>
</dbReference>
<keyword evidence="4" id="KW-0067">ATP-binding</keyword>
<dbReference type="OrthoDB" id="47330at2759"/>
<dbReference type="FunFam" id="3.40.50.300:FF:000010">
    <property type="entry name" value="Chaperone clpB 1, putative"/>
    <property type="match status" value="1"/>
</dbReference>
<gene>
    <name evidence="10" type="ORF">EXIGLDRAFT_776009</name>
</gene>
<evidence type="ECO:0000256" key="2">
    <source>
        <dbReference type="ARBA" id="ARBA00022737"/>
    </source>
</evidence>
<organism evidence="10 11">
    <name type="scientific">Exidia glandulosa HHB12029</name>
    <dbReference type="NCBI Taxonomy" id="1314781"/>
    <lineage>
        <taxon>Eukaryota</taxon>
        <taxon>Fungi</taxon>
        <taxon>Dikarya</taxon>
        <taxon>Basidiomycota</taxon>
        <taxon>Agaricomycotina</taxon>
        <taxon>Agaricomycetes</taxon>
        <taxon>Auriculariales</taxon>
        <taxon>Exidiaceae</taxon>
        <taxon>Exidia</taxon>
    </lineage>
</organism>
<feature type="compositionally biased region" description="Gly residues" evidence="7">
    <location>
        <begin position="7"/>
        <end position="21"/>
    </location>
</feature>
<dbReference type="Gene3D" id="1.10.8.60">
    <property type="match status" value="1"/>
</dbReference>
<protein>
    <recommendedName>
        <fullName evidence="12">P-loop containing nucleoside triphosphate hydrolase protein</fullName>
    </recommendedName>
</protein>
<dbReference type="PROSITE" id="PS00871">
    <property type="entry name" value="CLPAB_2"/>
    <property type="match status" value="1"/>
</dbReference>
<evidence type="ECO:0000256" key="4">
    <source>
        <dbReference type="ARBA" id="ARBA00022840"/>
    </source>
</evidence>
<dbReference type="PANTHER" id="PTHR11638:SF176">
    <property type="entry name" value="HEAT SHOCK PROTEIN 78, MITOCHONDRIAL"/>
    <property type="match status" value="1"/>
</dbReference>
<evidence type="ECO:0000313" key="10">
    <source>
        <dbReference type="EMBL" id="KZV84963.1"/>
    </source>
</evidence>
<dbReference type="FunFam" id="3.40.50.300:FF:000120">
    <property type="entry name" value="ATP-dependent chaperone ClpB"/>
    <property type="match status" value="1"/>
</dbReference>
<dbReference type="SUPFAM" id="SSF52540">
    <property type="entry name" value="P-loop containing nucleoside triphosphate hydrolases"/>
    <property type="match status" value="2"/>
</dbReference>
<dbReference type="FunFam" id="3.40.50.300:FF:000025">
    <property type="entry name" value="ATP-dependent Clp protease subunit"/>
    <property type="match status" value="1"/>
</dbReference>
<dbReference type="Pfam" id="PF00004">
    <property type="entry name" value="AAA"/>
    <property type="match status" value="1"/>
</dbReference>
<dbReference type="Gene3D" id="3.40.50.300">
    <property type="entry name" value="P-loop containing nucleotide triphosphate hydrolases"/>
    <property type="match status" value="3"/>
</dbReference>
<keyword evidence="11" id="KW-1185">Reference proteome</keyword>
<accession>A0A165DN59</accession>
<keyword evidence="5" id="KW-0143">Chaperone</keyword>
<keyword evidence="2" id="KW-0677">Repeat</keyword>
<feature type="domain" description="AAA+ ATPase" evidence="8">
    <location>
        <begin position="70"/>
        <end position="215"/>
    </location>
</feature>